<sequence precursor="true">MRRIMLVVLAVSAACVIAAPSLQISKPPVVPFESWSGPEGDPHSVQGQWFQDISSGAEEFGTHEFYDNLSGSGGGFAIHRSISSIVAQTYTNSGGDLVRFDMSITVRNDTPGGGTGWADGANSHNESLSTQTMYSGTLYDTRVAVEFAFEPVSLGNWLDAGGEGGSPYFDVEIPLIAVEPDKLGWYCWSPQNEPGIQPYGAYIVPVYDFGDIPQGEQVSRIISFEIGYPLSPDHPLSVLLESGSDLLFNRSSSLKISNWGAELKNDYGFAYPYEDPQIPGMSSNVSVFHNVPEPSGLLLFAAAVFMKRITKM</sequence>
<dbReference type="AlphaFoldDB" id="A0A1Q2MHV6"/>
<dbReference type="RefSeq" id="WP_146684480.1">
    <property type="nucleotide sequence ID" value="NZ_CP019646.1"/>
</dbReference>
<evidence type="ECO:0008006" key="4">
    <source>
        <dbReference type="Google" id="ProtNLM"/>
    </source>
</evidence>
<feature type="chain" id="PRO_5012546578" description="PEP-CTERM protein-sorting domain-containing protein" evidence="1">
    <location>
        <begin position="19"/>
        <end position="312"/>
    </location>
</feature>
<name>A0A1Q2MHV6_9BACT</name>
<evidence type="ECO:0000313" key="2">
    <source>
        <dbReference type="EMBL" id="AQQ72270.1"/>
    </source>
</evidence>
<accession>A0A1Q2MHV6</accession>
<dbReference type="KEGG" id="pbas:SMSP2_02652"/>
<feature type="signal peptide" evidence="1">
    <location>
        <begin position="1"/>
        <end position="18"/>
    </location>
</feature>
<gene>
    <name evidence="2" type="ORF">SMSP2_02652</name>
</gene>
<proteinExistence type="predicted"/>
<keyword evidence="3" id="KW-1185">Reference proteome</keyword>
<dbReference type="Proteomes" id="UP000188181">
    <property type="component" value="Chromosome"/>
</dbReference>
<reference evidence="3" key="1">
    <citation type="submission" date="2017-02" db="EMBL/GenBank/DDBJ databases">
        <title>Comparative genomics and description of representatives of a novel lineage of planctomycetes thriving in anoxic sediments.</title>
        <authorList>
            <person name="Spring S."/>
            <person name="Bunk B."/>
            <person name="Sproer C."/>
        </authorList>
    </citation>
    <scope>NUCLEOTIDE SEQUENCE [LARGE SCALE GENOMIC DNA]</scope>
    <source>
        <strain evidence="3">SM-Chi-D1</strain>
    </source>
</reference>
<dbReference type="EMBL" id="CP019646">
    <property type="protein sequence ID" value="AQQ72270.1"/>
    <property type="molecule type" value="Genomic_DNA"/>
</dbReference>
<keyword evidence="1" id="KW-0732">Signal</keyword>
<evidence type="ECO:0000313" key="3">
    <source>
        <dbReference type="Proteomes" id="UP000188181"/>
    </source>
</evidence>
<organism evidence="2 3">
    <name type="scientific">Limihaloglobus sulfuriphilus</name>
    <dbReference type="NCBI Taxonomy" id="1851148"/>
    <lineage>
        <taxon>Bacteria</taxon>
        <taxon>Pseudomonadati</taxon>
        <taxon>Planctomycetota</taxon>
        <taxon>Phycisphaerae</taxon>
        <taxon>Sedimentisphaerales</taxon>
        <taxon>Sedimentisphaeraceae</taxon>
        <taxon>Limihaloglobus</taxon>
    </lineage>
</organism>
<dbReference type="OrthoDB" id="272342at2"/>
<protein>
    <recommendedName>
        <fullName evidence="4">PEP-CTERM protein-sorting domain-containing protein</fullName>
    </recommendedName>
</protein>
<evidence type="ECO:0000256" key="1">
    <source>
        <dbReference type="SAM" id="SignalP"/>
    </source>
</evidence>
<dbReference type="PROSITE" id="PS51257">
    <property type="entry name" value="PROKAR_LIPOPROTEIN"/>
    <property type="match status" value="1"/>
</dbReference>